<comment type="cofactor">
    <cofactor evidence="1">
        <name>FAD</name>
        <dbReference type="ChEBI" id="CHEBI:57692"/>
    </cofactor>
</comment>
<keyword evidence="3" id="KW-0274">FAD</keyword>
<dbReference type="FunFam" id="1.10.45.10:FF:000001">
    <property type="entry name" value="D-lactate dehydrogenase mitochondrial"/>
    <property type="match status" value="1"/>
</dbReference>
<dbReference type="InterPro" id="IPR036318">
    <property type="entry name" value="FAD-bd_PCMH-like_sf"/>
</dbReference>
<dbReference type="EMBL" id="VKID01000001">
    <property type="protein sequence ID" value="TRY00124.1"/>
    <property type="molecule type" value="Genomic_DNA"/>
</dbReference>
<dbReference type="Proteomes" id="UP000315938">
    <property type="component" value="Unassembled WGS sequence"/>
</dbReference>
<dbReference type="AlphaFoldDB" id="A0A553IIS3"/>
<name>A0A553IIS3_ACHLA</name>
<evidence type="ECO:0000313" key="6">
    <source>
        <dbReference type="EMBL" id="TRY00124.1"/>
    </source>
</evidence>
<gene>
    <name evidence="6" type="ORF">FNV44_03510</name>
</gene>
<dbReference type="InterPro" id="IPR016166">
    <property type="entry name" value="FAD-bd_PCMH"/>
</dbReference>
<evidence type="ECO:0000256" key="2">
    <source>
        <dbReference type="ARBA" id="ARBA00022630"/>
    </source>
</evidence>
<accession>A0A553IIS3</accession>
<dbReference type="Pfam" id="PF02913">
    <property type="entry name" value="FAD-oxidase_C"/>
    <property type="match status" value="1"/>
</dbReference>
<dbReference type="InterPro" id="IPR004113">
    <property type="entry name" value="FAD-bd_oxidored_4_C"/>
</dbReference>
<dbReference type="InterPro" id="IPR016164">
    <property type="entry name" value="FAD-linked_Oxase-like_C"/>
</dbReference>
<dbReference type="InterPro" id="IPR016171">
    <property type="entry name" value="Vanillyl_alc_oxidase_C-sub2"/>
</dbReference>
<proteinExistence type="predicted"/>
<evidence type="ECO:0000256" key="1">
    <source>
        <dbReference type="ARBA" id="ARBA00001974"/>
    </source>
</evidence>
<dbReference type="Gene3D" id="1.10.45.10">
    <property type="entry name" value="Vanillyl-alcohol Oxidase, Chain A, domain 4"/>
    <property type="match status" value="1"/>
</dbReference>
<dbReference type="PROSITE" id="PS51387">
    <property type="entry name" value="FAD_PCMH"/>
    <property type="match status" value="1"/>
</dbReference>
<dbReference type="PANTHER" id="PTHR42934">
    <property type="entry name" value="GLYCOLATE OXIDASE SUBUNIT GLCD"/>
    <property type="match status" value="1"/>
</dbReference>
<dbReference type="Gene3D" id="3.30.70.2740">
    <property type="match status" value="1"/>
</dbReference>
<keyword evidence="2" id="KW-0285">Flavoprotein</keyword>
<dbReference type="GO" id="GO:0071949">
    <property type="term" value="F:FAD binding"/>
    <property type="evidence" value="ECO:0007669"/>
    <property type="project" value="InterPro"/>
</dbReference>
<evidence type="ECO:0000256" key="4">
    <source>
        <dbReference type="ARBA" id="ARBA00023002"/>
    </source>
</evidence>
<evidence type="ECO:0000259" key="5">
    <source>
        <dbReference type="PROSITE" id="PS51387"/>
    </source>
</evidence>
<feature type="domain" description="FAD-binding PCMH-type" evidence="5">
    <location>
        <begin position="26"/>
        <end position="205"/>
    </location>
</feature>
<evidence type="ECO:0000256" key="3">
    <source>
        <dbReference type="ARBA" id="ARBA00022827"/>
    </source>
</evidence>
<dbReference type="GO" id="GO:0016491">
    <property type="term" value="F:oxidoreductase activity"/>
    <property type="evidence" value="ECO:0007669"/>
    <property type="project" value="UniProtKB-KW"/>
</dbReference>
<dbReference type="Gene3D" id="3.30.465.10">
    <property type="match status" value="1"/>
</dbReference>
<organism evidence="6 7">
    <name type="scientific">Acholeplasma laidlawii</name>
    <dbReference type="NCBI Taxonomy" id="2148"/>
    <lineage>
        <taxon>Bacteria</taxon>
        <taxon>Bacillati</taxon>
        <taxon>Mycoplasmatota</taxon>
        <taxon>Mollicutes</taxon>
        <taxon>Acholeplasmatales</taxon>
        <taxon>Acholeplasmataceae</taxon>
        <taxon>Acholeplasma</taxon>
    </lineage>
</organism>
<reference evidence="6 7" key="1">
    <citation type="submission" date="2019-07" db="EMBL/GenBank/DDBJ databases">
        <title>Genome sequence of Acholeplasma laidlawii strain with increased resistance to erythromycin.</title>
        <authorList>
            <person name="Medvedeva E.S."/>
            <person name="Baranova N.B."/>
            <person name="Siniagina M.N."/>
            <person name="Mouzykantov A."/>
            <person name="Chernova O.A."/>
            <person name="Chernov V.M."/>
        </authorList>
    </citation>
    <scope>NUCLEOTIDE SEQUENCE [LARGE SCALE GENOMIC DNA]</scope>
    <source>
        <strain evidence="6 7">PG8REry</strain>
    </source>
</reference>
<dbReference type="InterPro" id="IPR016169">
    <property type="entry name" value="FAD-bd_PCMH_sub2"/>
</dbReference>
<evidence type="ECO:0000313" key="7">
    <source>
        <dbReference type="Proteomes" id="UP000315938"/>
    </source>
</evidence>
<protein>
    <submittedName>
        <fullName evidence="6">FAD-binding oxidoreductase</fullName>
    </submittedName>
</protein>
<dbReference type="SUPFAM" id="SSF56176">
    <property type="entry name" value="FAD-binding/transporter-associated domain-like"/>
    <property type="match status" value="1"/>
</dbReference>
<dbReference type="PANTHER" id="PTHR42934:SF2">
    <property type="entry name" value="GLYCOLATE OXIDASE SUBUNIT GLCD"/>
    <property type="match status" value="1"/>
</dbReference>
<dbReference type="RefSeq" id="WP_064211873.1">
    <property type="nucleotide sequence ID" value="NZ_JACAOE010000001.1"/>
</dbReference>
<comment type="caution">
    <text evidence="6">The sequence shown here is derived from an EMBL/GenBank/DDBJ whole genome shotgun (WGS) entry which is preliminary data.</text>
</comment>
<dbReference type="InterPro" id="IPR006094">
    <property type="entry name" value="Oxid_FAD_bind_N"/>
</dbReference>
<dbReference type="InterPro" id="IPR051914">
    <property type="entry name" value="FAD-linked_OxidoTrans_Type4"/>
</dbReference>
<keyword evidence="4" id="KW-0560">Oxidoreductase</keyword>
<dbReference type="Pfam" id="PF01565">
    <property type="entry name" value="FAD_binding_4"/>
    <property type="match status" value="1"/>
</dbReference>
<sequence>MKNIIQDSSRVFIGTDVPDVYQNPFGANKVYGVVKPINEDEVIKAVQFANAQNMPIIARGANTGDAGSQIPVVGGELIIDVSLMNKVVEVDLETMTLTVEPGITLENVQKIADEHGLMYAPDPASKMSSIGGNVSTNAGGMRAIKYGATRENVRGMHVVLADGTKLALGGKTIKDASGYDLLDLFIGSEGTLGITTQVSLKLVPKPKFNKSMVLAFNDPFTATDTVIEILKTGILPAALELFDRESIKFSESFLNKKFISQTGEAYILLTVDGNELTNINNSLDLIHQIGDKKAIEQIFLNEKEATEAWQMRDSILYGIMNATYFEMLDEVVPINKFADMIRYTKELETKHGIRVLNFGHSGDGNIHTIMMKDALSDDVWQAKRHAFLDDLYKEVYRLGGLISAEHGVGYFKREHFLKMTNQENIHVMKLIKKALDPKNLLNPGKVF</sequence>
<dbReference type="SUPFAM" id="SSF55103">
    <property type="entry name" value="FAD-linked oxidases, C-terminal domain"/>
    <property type="match status" value="1"/>
</dbReference>